<dbReference type="STRING" id="246409.I1C3M4"/>
<gene>
    <name evidence="1" type="ORF">RO3G_07759</name>
</gene>
<dbReference type="GeneID" id="93614730"/>
<evidence type="ECO:0000313" key="2">
    <source>
        <dbReference type="Proteomes" id="UP000009138"/>
    </source>
</evidence>
<evidence type="ECO:0000313" key="1">
    <source>
        <dbReference type="EMBL" id="EIE83054.1"/>
    </source>
</evidence>
<name>I1C3M4_RHIO9</name>
<protein>
    <submittedName>
        <fullName evidence="1">Uncharacterized protein</fullName>
    </submittedName>
</protein>
<reference evidence="1 2" key="1">
    <citation type="journal article" date="2009" name="PLoS Genet.">
        <title>Genomic analysis of the basal lineage fungus Rhizopus oryzae reveals a whole-genome duplication.</title>
        <authorList>
            <person name="Ma L.-J."/>
            <person name="Ibrahim A.S."/>
            <person name="Skory C."/>
            <person name="Grabherr M.G."/>
            <person name="Burger G."/>
            <person name="Butler M."/>
            <person name="Elias M."/>
            <person name="Idnurm A."/>
            <person name="Lang B.F."/>
            <person name="Sone T."/>
            <person name="Abe A."/>
            <person name="Calvo S.E."/>
            <person name="Corrochano L.M."/>
            <person name="Engels R."/>
            <person name="Fu J."/>
            <person name="Hansberg W."/>
            <person name="Kim J.-M."/>
            <person name="Kodira C.D."/>
            <person name="Koehrsen M.J."/>
            <person name="Liu B."/>
            <person name="Miranda-Saavedra D."/>
            <person name="O'Leary S."/>
            <person name="Ortiz-Castellanos L."/>
            <person name="Poulter R."/>
            <person name="Rodriguez-Romero J."/>
            <person name="Ruiz-Herrera J."/>
            <person name="Shen Y.-Q."/>
            <person name="Zeng Q."/>
            <person name="Galagan J."/>
            <person name="Birren B.W."/>
            <person name="Cuomo C.A."/>
            <person name="Wickes B.L."/>
        </authorList>
    </citation>
    <scope>NUCLEOTIDE SEQUENCE [LARGE SCALE GENOMIC DNA]</scope>
    <source>
        <strain evidence="2">RA 99-880 / ATCC MYA-4621 / FGSC 9543 / NRRL 43880</strain>
    </source>
</reference>
<dbReference type="EMBL" id="CH476736">
    <property type="protein sequence ID" value="EIE83054.1"/>
    <property type="molecule type" value="Genomic_DNA"/>
</dbReference>
<accession>I1C3M4</accession>
<dbReference type="OrthoDB" id="10373357at2759"/>
<proteinExistence type="predicted"/>
<dbReference type="RefSeq" id="XP_067518450.1">
    <property type="nucleotide sequence ID" value="XM_067662349.1"/>
</dbReference>
<keyword evidence="2" id="KW-1185">Reference proteome</keyword>
<dbReference type="Proteomes" id="UP000009138">
    <property type="component" value="Unassembled WGS sequence"/>
</dbReference>
<dbReference type="AlphaFoldDB" id="I1C3M4"/>
<organism evidence="1 2">
    <name type="scientific">Rhizopus delemar (strain RA 99-880 / ATCC MYA-4621 / FGSC 9543 / NRRL 43880)</name>
    <name type="common">Mucormycosis agent</name>
    <name type="synonym">Rhizopus arrhizus var. delemar</name>
    <dbReference type="NCBI Taxonomy" id="246409"/>
    <lineage>
        <taxon>Eukaryota</taxon>
        <taxon>Fungi</taxon>
        <taxon>Fungi incertae sedis</taxon>
        <taxon>Mucoromycota</taxon>
        <taxon>Mucoromycotina</taxon>
        <taxon>Mucoromycetes</taxon>
        <taxon>Mucorales</taxon>
        <taxon>Mucorineae</taxon>
        <taxon>Rhizopodaceae</taxon>
        <taxon>Rhizopus</taxon>
    </lineage>
</organism>
<dbReference type="InParanoid" id="I1C3M4"/>
<sequence>MFVTMLIKSKSVKKEPAENDSPSSVKRIRTSMKVNCTAKLNKYFLTDNSISVDYVWKHVNHDPLHDVKDIVQSRLPTEVKRWIEEHVDDAINTSIDNDNSNSIALRCEEYVEDTEKYLSMYNSIVKRKLNEVKGDVENLDQLLSKVKRDCFSYLSGIGVSSQALPSKQSQDTSSFSAFFIIVIHIL</sequence>
<dbReference type="VEuPathDB" id="FungiDB:RO3G_07759"/>